<accession>A0A1T4LUM8</accession>
<evidence type="ECO:0000313" key="2">
    <source>
        <dbReference type="Proteomes" id="UP000190092"/>
    </source>
</evidence>
<dbReference type="AlphaFoldDB" id="A0A1T4LUM8"/>
<keyword evidence="2" id="KW-1185">Reference proteome</keyword>
<dbReference type="Proteomes" id="UP000190092">
    <property type="component" value="Unassembled WGS sequence"/>
</dbReference>
<organism evidence="1 2">
    <name type="scientific">Enhydrobacter aerosaccus</name>
    <dbReference type="NCBI Taxonomy" id="225324"/>
    <lineage>
        <taxon>Bacteria</taxon>
        <taxon>Pseudomonadati</taxon>
        <taxon>Pseudomonadota</taxon>
        <taxon>Alphaproteobacteria</taxon>
        <taxon>Hyphomicrobiales</taxon>
        <taxon>Enhydrobacter</taxon>
    </lineage>
</organism>
<sequence length="203" mass="22650">MRRIVHVPIVHSQTDLGPIQDRVRQAYIDKGGEQAWRASREALAQFWKALEQVMDHLPVDYARLRIYQDGLPVCGQEERIVRDLAEQGGANYRILQKLAGRGARIEGTEDPDLLRKEYELIMNSSLGPSGGEAASADDAEKSMVLRDLLDRRDRFIAARIDKTLQEGETGLLFLGAMHNATAMLPESIEVLSLTDLLRNAAAT</sequence>
<evidence type="ECO:0000313" key="1">
    <source>
        <dbReference type="EMBL" id="SJZ58449.1"/>
    </source>
</evidence>
<protein>
    <submittedName>
        <fullName evidence="1">Uncharacterized protein</fullName>
    </submittedName>
</protein>
<dbReference type="OrthoDB" id="5763904at2"/>
<name>A0A1T4LUM8_9HYPH</name>
<dbReference type="STRING" id="225324.SAMN02745126_01732"/>
<dbReference type="EMBL" id="FUWJ01000001">
    <property type="protein sequence ID" value="SJZ58449.1"/>
    <property type="molecule type" value="Genomic_DNA"/>
</dbReference>
<gene>
    <name evidence="1" type="ORF">SAMN02745126_01732</name>
</gene>
<dbReference type="RefSeq" id="WP_085933330.1">
    <property type="nucleotide sequence ID" value="NZ_FUWJ01000001.1"/>
</dbReference>
<proteinExistence type="predicted"/>
<reference evidence="2" key="1">
    <citation type="submission" date="2017-02" db="EMBL/GenBank/DDBJ databases">
        <authorList>
            <person name="Varghese N."/>
            <person name="Submissions S."/>
        </authorList>
    </citation>
    <scope>NUCLEOTIDE SEQUENCE [LARGE SCALE GENOMIC DNA]</scope>
    <source>
        <strain evidence="2">ATCC 27094</strain>
    </source>
</reference>